<reference evidence="3 4" key="1">
    <citation type="submission" date="2015-07" db="EMBL/GenBank/DDBJ databases">
        <title>Whole genome sequencing of Bosea vaviloviae isolated from cave pool.</title>
        <authorList>
            <person name="Tan N.E.H."/>
            <person name="Lee Y.P."/>
            <person name="Gan H.M."/>
            <person name="Barton H."/>
            <person name="Savka M.A."/>
        </authorList>
    </citation>
    <scope>NUCLEOTIDE SEQUENCE [LARGE SCALE GENOMIC DNA]</scope>
    <source>
        <strain evidence="3 4">SD260</strain>
    </source>
</reference>
<name>A0A0N1N4L0_9HYPH</name>
<dbReference type="InterPro" id="IPR035093">
    <property type="entry name" value="RelE/ParE_toxin_dom_sf"/>
</dbReference>
<protein>
    <recommendedName>
        <fullName evidence="5">Plasmid stabilization protein</fullName>
    </recommendedName>
</protein>
<gene>
    <name evidence="3" type="ORF">AE618_08090</name>
</gene>
<dbReference type="RefSeq" id="WP_054208519.1">
    <property type="nucleotide sequence ID" value="NZ_LGSZ01000028.1"/>
</dbReference>
<dbReference type="EMBL" id="LGSZ01000028">
    <property type="protein sequence ID" value="KPH81678.1"/>
    <property type="molecule type" value="Genomic_DNA"/>
</dbReference>
<keyword evidence="2" id="KW-1277">Toxin-antitoxin system</keyword>
<dbReference type="InterPro" id="IPR051803">
    <property type="entry name" value="TA_system_RelE-like_toxin"/>
</dbReference>
<dbReference type="PANTHER" id="PTHR33755">
    <property type="entry name" value="TOXIN PARE1-RELATED"/>
    <property type="match status" value="1"/>
</dbReference>
<accession>A0A0N1N4L0</accession>
<evidence type="ECO:0000313" key="3">
    <source>
        <dbReference type="EMBL" id="KPH81678.1"/>
    </source>
</evidence>
<dbReference type="OrthoDB" id="5457915at2"/>
<sequence length="94" mass="10430">MSFRVLPQAISDISAIAAGIHLDSPSAARRWIDALYRRFGNLGGMPGMGTSRPELGQRVRLFPLGHYVILYEEAADGVDIVRVIHGKRDPETWL</sequence>
<dbReference type="AlphaFoldDB" id="A0A0N1N4L0"/>
<organism evidence="3 4">
    <name type="scientific">Bosea vaviloviae</name>
    <dbReference type="NCBI Taxonomy" id="1526658"/>
    <lineage>
        <taxon>Bacteria</taxon>
        <taxon>Pseudomonadati</taxon>
        <taxon>Pseudomonadota</taxon>
        <taxon>Alphaproteobacteria</taxon>
        <taxon>Hyphomicrobiales</taxon>
        <taxon>Boseaceae</taxon>
        <taxon>Bosea</taxon>
    </lineage>
</organism>
<comment type="caution">
    <text evidence="3">The sequence shown here is derived from an EMBL/GenBank/DDBJ whole genome shotgun (WGS) entry which is preliminary data.</text>
</comment>
<evidence type="ECO:0000256" key="2">
    <source>
        <dbReference type="ARBA" id="ARBA00022649"/>
    </source>
</evidence>
<keyword evidence="4" id="KW-1185">Reference proteome</keyword>
<dbReference type="PATRIC" id="fig|1526658.3.peg.2297"/>
<dbReference type="Pfam" id="PF05016">
    <property type="entry name" value="ParE_toxin"/>
    <property type="match status" value="1"/>
</dbReference>
<evidence type="ECO:0008006" key="5">
    <source>
        <dbReference type="Google" id="ProtNLM"/>
    </source>
</evidence>
<dbReference type="InterPro" id="IPR007712">
    <property type="entry name" value="RelE/ParE_toxin"/>
</dbReference>
<dbReference type="PANTHER" id="PTHR33755:SF6">
    <property type="entry name" value="PLASMID STABILIZATION SYSTEM PROTEIN"/>
    <property type="match status" value="1"/>
</dbReference>
<comment type="similarity">
    <text evidence="1">Belongs to the RelE toxin family.</text>
</comment>
<evidence type="ECO:0000256" key="1">
    <source>
        <dbReference type="ARBA" id="ARBA00006226"/>
    </source>
</evidence>
<dbReference type="Gene3D" id="3.30.2310.20">
    <property type="entry name" value="RelE-like"/>
    <property type="match status" value="1"/>
</dbReference>
<proteinExistence type="inferred from homology"/>
<evidence type="ECO:0000313" key="4">
    <source>
        <dbReference type="Proteomes" id="UP000037822"/>
    </source>
</evidence>
<dbReference type="Proteomes" id="UP000037822">
    <property type="component" value="Unassembled WGS sequence"/>
</dbReference>